<dbReference type="InterPro" id="IPR026960">
    <property type="entry name" value="RVT-Znf"/>
</dbReference>
<evidence type="ECO:0000313" key="4">
    <source>
        <dbReference type="Proteomes" id="UP001231189"/>
    </source>
</evidence>
<dbReference type="InterPro" id="IPR044730">
    <property type="entry name" value="RNase_H-like_dom_plant"/>
</dbReference>
<dbReference type="SUPFAM" id="SSF53098">
    <property type="entry name" value="Ribonuclease H-like"/>
    <property type="match status" value="1"/>
</dbReference>
<feature type="domain" description="RNase H type-1" evidence="1">
    <location>
        <begin position="269"/>
        <end position="378"/>
    </location>
</feature>
<keyword evidence="4" id="KW-1185">Reference proteome</keyword>
<name>A0AAD8R9P5_LOLMU</name>
<dbReference type="PANTHER" id="PTHR47074:SF73">
    <property type="entry name" value="OS04G0448401 PROTEIN"/>
    <property type="match status" value="1"/>
</dbReference>
<gene>
    <name evidence="3" type="ORF">QYE76_022378</name>
</gene>
<dbReference type="AlphaFoldDB" id="A0AAD8R9P5"/>
<comment type="caution">
    <text evidence="3">The sequence shown here is derived from an EMBL/GenBank/DDBJ whole genome shotgun (WGS) entry which is preliminary data.</text>
</comment>
<dbReference type="PANTHER" id="PTHR47074">
    <property type="entry name" value="BNAC02G40300D PROTEIN"/>
    <property type="match status" value="1"/>
</dbReference>
<evidence type="ECO:0008006" key="5">
    <source>
        <dbReference type="Google" id="ProtNLM"/>
    </source>
</evidence>
<dbReference type="Pfam" id="PF13966">
    <property type="entry name" value="zf-RVT"/>
    <property type="match status" value="1"/>
</dbReference>
<dbReference type="GO" id="GO:0004523">
    <property type="term" value="F:RNA-DNA hybrid ribonuclease activity"/>
    <property type="evidence" value="ECO:0007669"/>
    <property type="project" value="InterPro"/>
</dbReference>
<dbReference type="InterPro" id="IPR002156">
    <property type="entry name" value="RNaseH_domain"/>
</dbReference>
<dbReference type="EMBL" id="JAUUTY010000006">
    <property type="protein sequence ID" value="KAK1616861.1"/>
    <property type="molecule type" value="Genomic_DNA"/>
</dbReference>
<evidence type="ECO:0000259" key="2">
    <source>
        <dbReference type="Pfam" id="PF13966"/>
    </source>
</evidence>
<evidence type="ECO:0000259" key="1">
    <source>
        <dbReference type="Pfam" id="PF13456"/>
    </source>
</evidence>
<protein>
    <recommendedName>
        <fullName evidence="5">RNase H type-1 domain-containing protein</fullName>
    </recommendedName>
</protein>
<evidence type="ECO:0000313" key="3">
    <source>
        <dbReference type="EMBL" id="KAK1616861.1"/>
    </source>
</evidence>
<dbReference type="CDD" id="cd06222">
    <property type="entry name" value="RNase_H_like"/>
    <property type="match status" value="1"/>
</dbReference>
<dbReference type="InterPro" id="IPR036397">
    <property type="entry name" value="RNaseH_sf"/>
</dbReference>
<organism evidence="3 4">
    <name type="scientific">Lolium multiflorum</name>
    <name type="common">Italian ryegrass</name>
    <name type="synonym">Lolium perenne subsp. multiflorum</name>
    <dbReference type="NCBI Taxonomy" id="4521"/>
    <lineage>
        <taxon>Eukaryota</taxon>
        <taxon>Viridiplantae</taxon>
        <taxon>Streptophyta</taxon>
        <taxon>Embryophyta</taxon>
        <taxon>Tracheophyta</taxon>
        <taxon>Spermatophyta</taxon>
        <taxon>Magnoliopsida</taxon>
        <taxon>Liliopsida</taxon>
        <taxon>Poales</taxon>
        <taxon>Poaceae</taxon>
        <taxon>BOP clade</taxon>
        <taxon>Pooideae</taxon>
        <taxon>Poodae</taxon>
        <taxon>Poeae</taxon>
        <taxon>Poeae Chloroplast Group 2 (Poeae type)</taxon>
        <taxon>Loliodinae</taxon>
        <taxon>Loliinae</taxon>
        <taxon>Lolium</taxon>
    </lineage>
</organism>
<dbReference type="GO" id="GO:0003676">
    <property type="term" value="F:nucleic acid binding"/>
    <property type="evidence" value="ECO:0007669"/>
    <property type="project" value="InterPro"/>
</dbReference>
<feature type="domain" description="Reverse transcriptase zinc-binding" evidence="2">
    <location>
        <begin position="64"/>
        <end position="160"/>
    </location>
</feature>
<proteinExistence type="predicted"/>
<reference evidence="3" key="1">
    <citation type="submission" date="2023-07" db="EMBL/GenBank/DDBJ databases">
        <title>A chromosome-level genome assembly of Lolium multiflorum.</title>
        <authorList>
            <person name="Chen Y."/>
            <person name="Copetti D."/>
            <person name="Kolliker R."/>
            <person name="Studer B."/>
        </authorList>
    </citation>
    <scope>NUCLEOTIDE SEQUENCE</scope>
    <source>
        <strain evidence="3">02402/16</strain>
        <tissue evidence="3">Leaf</tissue>
    </source>
</reference>
<dbReference type="InterPro" id="IPR052929">
    <property type="entry name" value="RNase_H-like_EbsB-rel"/>
</dbReference>
<accession>A0AAD8R9P5</accession>
<dbReference type="Gene3D" id="3.30.420.10">
    <property type="entry name" value="Ribonuclease H-like superfamily/Ribonuclease H"/>
    <property type="match status" value="1"/>
</dbReference>
<dbReference type="Proteomes" id="UP001231189">
    <property type="component" value="Unassembled WGS sequence"/>
</dbReference>
<dbReference type="Pfam" id="PF13456">
    <property type="entry name" value="RVT_3"/>
    <property type="match status" value="1"/>
</dbReference>
<sequence>MGVKPDKHVEKVNELLLSDGGGWDAEKLNEMFYQADVEDILKIPVGRAGSEDYVAWNYTKNGVFSVRSAYHLKRQLKAAAAGTASSSLNVSEHQGWLSLWSANVPGKVKVHAWRLAKNALAVGEELRRRKIKEGVKCIVCNREESILHRFWTCAHSVHVWEDIRGRTGLGLQAPPGDCRSPRELQYWLLNLFGRMAEQDLAMYLMALYHMWLARNDARNEPMIESPESIARRVVVLTEEWRSLKTPAAVTRNQAEEHWLPPKPGWHKVNSDGALSKKDNHGGGGVIVRDHHGAHVACACHFFPHVDDPERAELLAARRAVLLAKEVGTSKLVLEMDCAGAVSKLNNREVDRSAQGPVVEDIKLLLGEFEDSSVIHVPLGLECFKLAWGKGYHMVHYWHVVKNAPKWKLRYAAYLVSIKNGGAGVAVAVNGKEEAPGQNAIPYRARGHKATKAGLKREASAVALSDTPHEMMTETKEAMAKRDKKRRHEKEATAATFVELTK</sequence>
<dbReference type="InterPro" id="IPR012337">
    <property type="entry name" value="RNaseH-like_sf"/>
</dbReference>